<proteinExistence type="predicted"/>
<name>A0A1R3TPM2_9HYPH</name>
<dbReference type="RefSeq" id="WP_077119266.1">
    <property type="nucleotide sequence ID" value="NZ_FMUE01000003.1"/>
</dbReference>
<evidence type="ECO:0000313" key="3">
    <source>
        <dbReference type="EMBL" id="SCX19621.1"/>
    </source>
</evidence>
<gene>
    <name evidence="3" type="ORF">DSM25559_1871</name>
</gene>
<organism evidence="3 4">
    <name type="scientific">Agrobacterium rosae</name>
    <dbReference type="NCBI Taxonomy" id="1972867"/>
    <lineage>
        <taxon>Bacteria</taxon>
        <taxon>Pseudomonadati</taxon>
        <taxon>Pseudomonadota</taxon>
        <taxon>Alphaproteobacteria</taxon>
        <taxon>Hyphomicrobiales</taxon>
        <taxon>Rhizobiaceae</taxon>
        <taxon>Rhizobium/Agrobacterium group</taxon>
        <taxon>Agrobacterium</taxon>
    </lineage>
</organism>
<dbReference type="Pfam" id="PF13884">
    <property type="entry name" value="Peptidase_S74"/>
    <property type="match status" value="1"/>
</dbReference>
<dbReference type="STRING" id="1907666.DSM25559_1871"/>
<dbReference type="Proteomes" id="UP000187891">
    <property type="component" value="Unassembled WGS sequence"/>
</dbReference>
<reference evidence="4" key="1">
    <citation type="submission" date="2016-10" db="EMBL/GenBank/DDBJ databases">
        <authorList>
            <person name="Wibberg D."/>
        </authorList>
    </citation>
    <scope>NUCLEOTIDE SEQUENCE [LARGE SCALE GENOMIC DNA]</scope>
</reference>
<evidence type="ECO:0000313" key="4">
    <source>
        <dbReference type="Proteomes" id="UP000187891"/>
    </source>
</evidence>
<dbReference type="EMBL" id="FMUE01000003">
    <property type="protein sequence ID" value="SCX19621.1"/>
    <property type="molecule type" value="Genomic_DNA"/>
</dbReference>
<feature type="domain" description="Peptidase S74" evidence="2">
    <location>
        <begin position="446"/>
        <end position="494"/>
    </location>
</feature>
<dbReference type="AlphaFoldDB" id="A0A1R3TPM2"/>
<evidence type="ECO:0000256" key="1">
    <source>
        <dbReference type="SAM" id="MobiDB-lite"/>
    </source>
</evidence>
<feature type="region of interest" description="Disordered" evidence="1">
    <location>
        <begin position="1"/>
        <end position="20"/>
    </location>
</feature>
<accession>A0A1R3TPM2</accession>
<dbReference type="InterPro" id="IPR030392">
    <property type="entry name" value="S74_ICA"/>
</dbReference>
<evidence type="ECO:0000259" key="2">
    <source>
        <dbReference type="Pfam" id="PF13884"/>
    </source>
</evidence>
<protein>
    <recommendedName>
        <fullName evidence="2">Peptidase S74 domain-containing protein</fullName>
    </recommendedName>
</protein>
<sequence length="514" mass="53802">MASQPKTTTQTTSTEPWSGSKSYLTDVYAQYDKALKEGKPETWSGPTVADQSNQTKLAQQMAASTALSSGGMLQNAQNANNNLVSTGGANQNAQSTYNTLMNGLNLGANPSSGGIASLIGQVANNQVPGSNVYSNVANGTNTGLAASQNALNSAQQADPTMANLTATASGANVGNNPWLQQNIQNNQQSIADMLSKQTIPGLSGQAAQLGRNGSGAFASQINDATSTAANAMSKVATDAYAQQYNQDTANMLQANNQLSSAHNAGVQNQLNAANNLTNSYAQNANTQMAGSQGQGNNYQQSISNLSNLLGQQSDQYNQGVSNQLNNAGLALNAANGGTSASNAAANTQLQAAQGAGNVYNNSLLPAETIGAIGQQQDSYNQEKLNGQIAQFDQNQQMPLIQLSNFANILNGGGYNQQTSQTTQPGNSALSNILGLGTGLMSLFTRCDRTTKENITFVGKSPNGWAMYSFNYIGEDEIYIGPMAQEVEEIAPEMVVEFDGVKHVNNDVFKEMSIH</sequence>